<reference evidence="1" key="2">
    <citation type="submission" date="2020-07" db="EMBL/GenBank/DDBJ databases">
        <authorList>
            <person name="Vera ALvarez R."/>
            <person name="Arias-Moreno D.M."/>
            <person name="Jimenez-Jacinto V."/>
            <person name="Jimenez-Bremont J.F."/>
            <person name="Swaminathan K."/>
            <person name="Moose S.P."/>
            <person name="Guerrero-Gonzalez M.L."/>
            <person name="Marino-Ramirez L."/>
            <person name="Landsman D."/>
            <person name="Rodriguez-Kessler M."/>
            <person name="Delgado-Sanchez P."/>
        </authorList>
    </citation>
    <scope>NUCLEOTIDE SEQUENCE</scope>
    <source>
        <tissue evidence="1">Cladode</tissue>
    </source>
</reference>
<organism evidence="1">
    <name type="scientific">Opuntia streptacantha</name>
    <name type="common">Prickly pear cactus</name>
    <name type="synonym">Opuntia cardona</name>
    <dbReference type="NCBI Taxonomy" id="393608"/>
    <lineage>
        <taxon>Eukaryota</taxon>
        <taxon>Viridiplantae</taxon>
        <taxon>Streptophyta</taxon>
        <taxon>Embryophyta</taxon>
        <taxon>Tracheophyta</taxon>
        <taxon>Spermatophyta</taxon>
        <taxon>Magnoliopsida</taxon>
        <taxon>eudicotyledons</taxon>
        <taxon>Gunneridae</taxon>
        <taxon>Pentapetalae</taxon>
        <taxon>Caryophyllales</taxon>
        <taxon>Cactineae</taxon>
        <taxon>Cactaceae</taxon>
        <taxon>Opuntioideae</taxon>
        <taxon>Opuntia</taxon>
    </lineage>
</organism>
<protein>
    <submittedName>
        <fullName evidence="1">Uncharacterized protein</fullName>
    </submittedName>
</protein>
<dbReference type="EMBL" id="GISG01098085">
    <property type="protein sequence ID" value="MBA4636095.1"/>
    <property type="molecule type" value="Transcribed_RNA"/>
</dbReference>
<proteinExistence type="predicted"/>
<accession>A0A7C8Z8N8</accession>
<dbReference type="Pfam" id="PF03004">
    <property type="entry name" value="Transposase_24"/>
    <property type="match status" value="1"/>
</dbReference>
<dbReference type="PANTHER" id="PTHR33144">
    <property type="entry name" value="OS10G0409366 PROTEIN-RELATED"/>
    <property type="match status" value="1"/>
</dbReference>
<dbReference type="InterPro" id="IPR004252">
    <property type="entry name" value="Probable_transposase_24"/>
</dbReference>
<reference evidence="1" key="1">
    <citation type="journal article" date="2013" name="J. Plant Res.">
        <title>Effect of fungi and light on seed germination of three Opuntia species from semiarid lands of central Mexico.</title>
        <authorList>
            <person name="Delgado-Sanchez P."/>
            <person name="Jimenez-Bremont J.F."/>
            <person name="Guerrero-Gonzalez Mde L."/>
            <person name="Flores J."/>
        </authorList>
    </citation>
    <scope>NUCLEOTIDE SEQUENCE</scope>
    <source>
        <tissue evidence="1">Cladode</tissue>
    </source>
</reference>
<dbReference type="PANTHER" id="PTHR33144:SF16">
    <property type="entry name" value="OS02G0129000 PROTEIN"/>
    <property type="match status" value="1"/>
</dbReference>
<sequence length="176" mass="20872">MWEYVNQKYVLPQTESVKKWVLESIGCAWRLFKCRLKANHYYKYDNDSERWKHRPSRIPDSHFKLLLQYWNTSAAKKISSKNSENRELLDNMHTAGPVSFARIYQKLATRDGKIPSKRMMFEETRKRKDGRNYKKSYDDTLDKIEKMKELEVLHKTGLSDSDVDPFDKVMGSSTHG</sequence>
<evidence type="ECO:0000313" key="1">
    <source>
        <dbReference type="EMBL" id="MBA4636095.1"/>
    </source>
</evidence>
<name>A0A7C8Z8N8_OPUST</name>
<dbReference type="AlphaFoldDB" id="A0A7C8Z8N8"/>